<dbReference type="GO" id="GO:0016887">
    <property type="term" value="F:ATP hydrolysis activity"/>
    <property type="evidence" value="ECO:0007669"/>
    <property type="project" value="InterPro"/>
</dbReference>
<feature type="domain" description="Stage IV sporulation protein A ATPase" evidence="1">
    <location>
        <begin position="44"/>
        <end position="279"/>
    </location>
</feature>
<evidence type="ECO:0000259" key="2">
    <source>
        <dbReference type="Pfam" id="PF20438"/>
    </source>
</evidence>
<dbReference type="Pfam" id="PF20438">
    <property type="entry name" value="SpoIVA_middle"/>
    <property type="match status" value="1"/>
</dbReference>
<dbReference type="Proteomes" id="UP000005435">
    <property type="component" value="Chromosome"/>
</dbReference>
<gene>
    <name evidence="4" type="ordered locus">Clocl_2516</name>
</gene>
<dbReference type="InterPro" id="IPR027417">
    <property type="entry name" value="P-loop_NTPase"/>
</dbReference>
<dbReference type="AlphaFoldDB" id="G8M0K5"/>
<dbReference type="eggNOG" id="COG0699">
    <property type="taxonomic scope" value="Bacteria"/>
</dbReference>
<evidence type="ECO:0000259" key="3">
    <source>
        <dbReference type="Pfam" id="PF20439"/>
    </source>
</evidence>
<dbReference type="GO" id="GO:0005524">
    <property type="term" value="F:ATP binding"/>
    <property type="evidence" value="ECO:0007669"/>
    <property type="project" value="InterPro"/>
</dbReference>
<feature type="domain" description="Sporulation stage IV protein A C-terminal" evidence="3">
    <location>
        <begin position="460"/>
        <end position="535"/>
    </location>
</feature>
<dbReference type="STRING" id="720554.Clocl_2516"/>
<reference evidence="4 5" key="2">
    <citation type="journal article" date="2012" name="Stand. Genomic Sci.">
        <title>Complete Genome Sequence of Clostridium clariflavum DSM 19732.</title>
        <authorList>
            <person name="Izquierdo J.A."/>
            <person name="Goodwin L."/>
            <person name="Davenport K.W."/>
            <person name="Teshima H."/>
            <person name="Bruce D."/>
            <person name="Detter C."/>
            <person name="Tapia R."/>
            <person name="Han S."/>
            <person name="Land M."/>
            <person name="Hauser L."/>
            <person name="Jeffries C.D."/>
            <person name="Han J."/>
            <person name="Pitluck S."/>
            <person name="Nolan M."/>
            <person name="Chen A."/>
            <person name="Huntemann M."/>
            <person name="Mavromatis K."/>
            <person name="Mikhailova N."/>
            <person name="Liolios K."/>
            <person name="Woyke T."/>
            <person name="Lynd L.R."/>
        </authorList>
    </citation>
    <scope>NUCLEOTIDE SEQUENCE [LARGE SCALE GENOMIC DNA]</scope>
    <source>
        <strain evidence="5">DSM 19732 / NBRC 101661 / EBR45</strain>
    </source>
</reference>
<dbReference type="InterPro" id="IPR046840">
    <property type="entry name" value="SpoIVA_C"/>
</dbReference>
<keyword evidence="5" id="KW-1185">Reference proteome</keyword>
<accession>G8M0K5</accession>
<dbReference type="PIRSF" id="PIRSF007466">
    <property type="entry name" value="SpoIVA"/>
    <property type="match status" value="1"/>
</dbReference>
<reference evidence="5" key="1">
    <citation type="submission" date="2011-12" db="EMBL/GenBank/DDBJ databases">
        <title>Complete sequence of Clostridium clariflavum DSM 19732.</title>
        <authorList>
            <consortium name="US DOE Joint Genome Institute"/>
            <person name="Lucas S."/>
            <person name="Han J."/>
            <person name="Lapidus A."/>
            <person name="Cheng J.-F."/>
            <person name="Goodwin L."/>
            <person name="Pitluck S."/>
            <person name="Peters L."/>
            <person name="Teshima H."/>
            <person name="Detter J.C."/>
            <person name="Han C."/>
            <person name="Tapia R."/>
            <person name="Land M."/>
            <person name="Hauser L."/>
            <person name="Kyrpides N."/>
            <person name="Ivanova N."/>
            <person name="Pagani I."/>
            <person name="Kitzmiller T."/>
            <person name="Lynd L."/>
            <person name="Izquierdo J."/>
            <person name="Woyke T."/>
        </authorList>
    </citation>
    <scope>NUCLEOTIDE SEQUENCE [LARGE SCALE GENOMIC DNA]</scope>
    <source>
        <strain evidence="5">DSM 19732 / NBRC 101661 / EBR45</strain>
    </source>
</reference>
<name>G8M0K5_ACECE</name>
<evidence type="ECO:0000313" key="4">
    <source>
        <dbReference type="EMBL" id="AEV69086.1"/>
    </source>
</evidence>
<dbReference type="GO" id="GO:0043934">
    <property type="term" value="P:sporulation"/>
    <property type="evidence" value="ECO:0007669"/>
    <property type="project" value="InterPro"/>
</dbReference>
<dbReference type="EMBL" id="CP003065">
    <property type="protein sequence ID" value="AEV69086.1"/>
    <property type="molecule type" value="Genomic_DNA"/>
</dbReference>
<protein>
    <submittedName>
        <fullName evidence="4">Stage IV sporulation protein A</fullName>
    </submittedName>
</protein>
<sequence>MSFTFFSERPFNAARLVLVADLSFREMTLNLTVSNKSKGGLRVEKYNIYQQISERTQGDIYIGVVGPVRTGKSTFIKRFMDLLVLPNIENEFSRNRANDELPQSASGRTIMTTEPKFVPNEAVQISLDENVQFKVRLVDCVGYLVRGALGHIENDAPRMVSTPWFEHQIPFAEAAEIGTKKVINDHSTIGLVVTTDGSITDISREDYVEAEEKVIKELKEINKPFVVILNSKDPTNSETEVLRVELEEKYGVPVIGANCAQLRIEDINGIMERILLEFPISEIGINIPRWIEGLDDNHWLKVDMINSIKETFAGITKIREIKSSLNKFGDYKEFIKRAQIDSIDLGTGTALVEINETDGLFYSVLSDITGLEIEDEYKLISLMKDMARIKKEYEKIEYALHEVKMKGYGIVTPQMNEMSLEEPEIVKQGNRFGVKLRASAPSIHMIRADIETEIAPLVGSEKQSEELVNYLLKEFENEPEKLWQSNIFGKSLHELVSEGLQNKLYRMPEDAQFKLQETLQKIINEGSGGLICIIL</sequence>
<dbReference type="InterPro" id="IPR046842">
    <property type="entry name" value="SpoIVA_ATPase"/>
</dbReference>
<evidence type="ECO:0000313" key="5">
    <source>
        <dbReference type="Proteomes" id="UP000005435"/>
    </source>
</evidence>
<proteinExistence type="predicted"/>
<dbReference type="Pfam" id="PF20439">
    <property type="entry name" value="SpoIVA_C"/>
    <property type="match status" value="1"/>
</dbReference>
<dbReference type="KEGG" id="ccl:Clocl_2516"/>
<dbReference type="Pfam" id="PF09547">
    <property type="entry name" value="SpoIVA_ATPase"/>
    <property type="match status" value="1"/>
</dbReference>
<dbReference type="Gene3D" id="3.40.50.300">
    <property type="entry name" value="P-loop containing nucleotide triphosphate hydrolases"/>
    <property type="match status" value="1"/>
</dbReference>
<dbReference type="CDD" id="cd00882">
    <property type="entry name" value="Ras_like_GTPase"/>
    <property type="match status" value="1"/>
</dbReference>
<evidence type="ECO:0000259" key="1">
    <source>
        <dbReference type="Pfam" id="PF09547"/>
    </source>
</evidence>
<dbReference type="HOGENOM" id="CLU_043635_0_0_9"/>
<dbReference type="SUPFAM" id="SSF52540">
    <property type="entry name" value="P-loop containing nucleoside triphosphate hydrolases"/>
    <property type="match status" value="1"/>
</dbReference>
<feature type="domain" description="Stage IV sporulation protein A middle" evidence="2">
    <location>
        <begin position="280"/>
        <end position="459"/>
    </location>
</feature>
<organism evidence="4 5">
    <name type="scientific">Acetivibrio clariflavus (strain DSM 19732 / NBRC 101661 / EBR45)</name>
    <name type="common">Clostridium clariflavum</name>
    <dbReference type="NCBI Taxonomy" id="720554"/>
    <lineage>
        <taxon>Bacteria</taxon>
        <taxon>Bacillati</taxon>
        <taxon>Bacillota</taxon>
        <taxon>Clostridia</taxon>
        <taxon>Eubacteriales</taxon>
        <taxon>Oscillospiraceae</taxon>
        <taxon>Acetivibrio</taxon>
    </lineage>
</organism>
<dbReference type="InterPro" id="IPR046841">
    <property type="entry name" value="SpoIVA_middle"/>
</dbReference>
<dbReference type="InterPro" id="IPR014201">
    <property type="entry name" value="Spore_IV_A"/>
</dbReference>
<dbReference type="NCBIfam" id="TIGR02836">
    <property type="entry name" value="spore_IV_A"/>
    <property type="match status" value="1"/>
</dbReference>